<dbReference type="CDD" id="cd04496">
    <property type="entry name" value="SSB_OBF"/>
    <property type="match status" value="1"/>
</dbReference>
<dbReference type="PANTHER" id="PTHR10302">
    <property type="entry name" value="SINGLE-STRANDED DNA-BINDING PROTEIN"/>
    <property type="match status" value="1"/>
</dbReference>
<dbReference type="EMBL" id="BAAAOP010000005">
    <property type="protein sequence ID" value="GAA2188249.1"/>
    <property type="molecule type" value="Genomic_DNA"/>
</dbReference>
<dbReference type="InterPro" id="IPR012340">
    <property type="entry name" value="NA-bd_OB-fold"/>
</dbReference>
<accession>A0ABN3B5R9</accession>
<comment type="caution">
    <text evidence="2">Lacks conserved residue(s) required for the propagation of feature annotation.</text>
</comment>
<comment type="caution">
    <text evidence="5">The sequence shown here is derived from an EMBL/GenBank/DDBJ whole genome shotgun (WGS) entry which is preliminary data.</text>
</comment>
<proteinExistence type="inferred from homology"/>
<dbReference type="InterPro" id="IPR011344">
    <property type="entry name" value="ssDNA-bd"/>
</dbReference>
<dbReference type="PANTHER" id="PTHR10302:SF27">
    <property type="entry name" value="SINGLE-STRANDED DNA-BINDING PROTEIN"/>
    <property type="match status" value="1"/>
</dbReference>
<dbReference type="InterPro" id="IPR000424">
    <property type="entry name" value="Primosome_PriB/ssb"/>
</dbReference>
<evidence type="ECO:0000313" key="5">
    <source>
        <dbReference type="EMBL" id="GAA2188249.1"/>
    </source>
</evidence>
<gene>
    <name evidence="5" type="ORF">GCM10009786_16610</name>
</gene>
<keyword evidence="6" id="KW-1185">Reference proteome</keyword>
<protein>
    <recommendedName>
        <fullName evidence="2 3">Single-stranded DNA-binding protein</fullName>
        <shortName evidence="2">SSB</shortName>
    </recommendedName>
</protein>
<evidence type="ECO:0000313" key="6">
    <source>
        <dbReference type="Proteomes" id="UP001501084"/>
    </source>
</evidence>
<dbReference type="Pfam" id="PF00436">
    <property type="entry name" value="SSB"/>
    <property type="match status" value="1"/>
</dbReference>
<evidence type="ECO:0000256" key="3">
    <source>
        <dbReference type="RuleBase" id="RU000524"/>
    </source>
</evidence>
<sequence length="177" mass="19185">MSTTVTVVGTIATDPRTTTSPGRASFCSFRLASTDRRFDRERNSWVDGETNWFSVNAFRSLAEHAGASFAKGERVIVHGRLRIRSWESDERSGTSVEIEAEAIGHDLRWGVTAFTRQTASEPDSAMSQHSFAESTDDAPPPQGWPEETADAQTRESLDTHDGAETPSADGGLLPAAA</sequence>
<dbReference type="PROSITE" id="PS50935">
    <property type="entry name" value="SSB"/>
    <property type="match status" value="1"/>
</dbReference>
<dbReference type="NCBIfam" id="TIGR00621">
    <property type="entry name" value="ssb"/>
    <property type="match status" value="1"/>
</dbReference>
<dbReference type="SUPFAM" id="SSF50249">
    <property type="entry name" value="Nucleic acid-binding proteins"/>
    <property type="match status" value="1"/>
</dbReference>
<keyword evidence="1 2" id="KW-0238">DNA-binding</keyword>
<dbReference type="Proteomes" id="UP001501084">
    <property type="component" value="Unassembled WGS sequence"/>
</dbReference>
<dbReference type="Gene3D" id="2.40.50.140">
    <property type="entry name" value="Nucleic acid-binding proteins"/>
    <property type="match status" value="1"/>
</dbReference>
<dbReference type="RefSeq" id="WP_336662109.1">
    <property type="nucleotide sequence ID" value="NZ_BAAAOP010000005.1"/>
</dbReference>
<reference evidence="5 6" key="1">
    <citation type="journal article" date="2019" name="Int. J. Syst. Evol. Microbiol.">
        <title>The Global Catalogue of Microorganisms (GCM) 10K type strain sequencing project: providing services to taxonomists for standard genome sequencing and annotation.</title>
        <authorList>
            <consortium name="The Broad Institute Genomics Platform"/>
            <consortium name="The Broad Institute Genome Sequencing Center for Infectious Disease"/>
            <person name="Wu L."/>
            <person name="Ma J."/>
        </authorList>
    </citation>
    <scope>NUCLEOTIDE SEQUENCE [LARGE SCALE GENOMIC DNA]</scope>
    <source>
        <strain evidence="5 6">JCM 14919</strain>
    </source>
</reference>
<comment type="subunit">
    <text evidence="2">Homotetramer.</text>
</comment>
<evidence type="ECO:0000256" key="2">
    <source>
        <dbReference type="HAMAP-Rule" id="MF_00984"/>
    </source>
</evidence>
<evidence type="ECO:0000256" key="4">
    <source>
        <dbReference type="SAM" id="MobiDB-lite"/>
    </source>
</evidence>
<organism evidence="5 6">
    <name type="scientific">Leucobacter alluvii</name>
    <dbReference type="NCBI Taxonomy" id="340321"/>
    <lineage>
        <taxon>Bacteria</taxon>
        <taxon>Bacillati</taxon>
        <taxon>Actinomycetota</taxon>
        <taxon>Actinomycetes</taxon>
        <taxon>Micrococcales</taxon>
        <taxon>Microbacteriaceae</taxon>
        <taxon>Leucobacter</taxon>
    </lineage>
</organism>
<feature type="compositionally biased region" description="Polar residues" evidence="4">
    <location>
        <begin position="118"/>
        <end position="133"/>
    </location>
</feature>
<dbReference type="HAMAP" id="MF_00984">
    <property type="entry name" value="SSB"/>
    <property type="match status" value="1"/>
</dbReference>
<evidence type="ECO:0000256" key="1">
    <source>
        <dbReference type="ARBA" id="ARBA00023125"/>
    </source>
</evidence>
<feature type="region of interest" description="Disordered" evidence="4">
    <location>
        <begin position="118"/>
        <end position="177"/>
    </location>
</feature>
<feature type="compositionally biased region" description="Basic and acidic residues" evidence="4">
    <location>
        <begin position="152"/>
        <end position="163"/>
    </location>
</feature>
<name>A0ABN3B5R9_9MICO</name>